<accession>A0A074XC02</accession>
<proteinExistence type="predicted"/>
<name>A0A074XC02_AURPU</name>
<keyword evidence="1" id="KW-0732">Signal</keyword>
<protein>
    <submittedName>
        <fullName evidence="2">Uncharacterized protein</fullName>
    </submittedName>
</protein>
<keyword evidence="3" id="KW-1185">Reference proteome</keyword>
<sequence>MLLLNSLLYISCAFLVHAVDIRLISRDPNRDCTGTSTAICTDLQYQACCERGSAPIYRTALCSGLYTTARGSIPDYCVGFSTSPGTTYTPCQCSCNANAASEDNSGNVCLNCDAVSGLQLRGASVWDITGASKRSLDDLAALGDLRCTSYVEPDVLQIDERYFRVGEKHGVPSEIRERFWDIFINQQDIKFDAIPEDLKQYLDMNIVAPLTADELRRAAARTLIIHDEQEQDASLRRRQGLPAQCPAS</sequence>
<dbReference type="RefSeq" id="XP_029759140.1">
    <property type="nucleotide sequence ID" value="XM_029908898.1"/>
</dbReference>
<evidence type="ECO:0000313" key="3">
    <source>
        <dbReference type="Proteomes" id="UP000030706"/>
    </source>
</evidence>
<dbReference type="GeneID" id="40751204"/>
<gene>
    <name evidence="2" type="ORF">M438DRAFT_381346</name>
</gene>
<dbReference type="Proteomes" id="UP000030706">
    <property type="component" value="Unassembled WGS sequence"/>
</dbReference>
<feature type="signal peptide" evidence="1">
    <location>
        <begin position="1"/>
        <end position="18"/>
    </location>
</feature>
<dbReference type="HOGENOM" id="CLU_1119970_0_0_1"/>
<organism evidence="2 3">
    <name type="scientific">Aureobasidium pullulans EXF-150</name>
    <dbReference type="NCBI Taxonomy" id="1043002"/>
    <lineage>
        <taxon>Eukaryota</taxon>
        <taxon>Fungi</taxon>
        <taxon>Dikarya</taxon>
        <taxon>Ascomycota</taxon>
        <taxon>Pezizomycotina</taxon>
        <taxon>Dothideomycetes</taxon>
        <taxon>Dothideomycetidae</taxon>
        <taxon>Dothideales</taxon>
        <taxon>Saccotheciaceae</taxon>
        <taxon>Aureobasidium</taxon>
    </lineage>
</organism>
<dbReference type="AlphaFoldDB" id="A0A074XC02"/>
<evidence type="ECO:0000313" key="2">
    <source>
        <dbReference type="EMBL" id="KEQ82953.1"/>
    </source>
</evidence>
<feature type="chain" id="PRO_5001702204" evidence="1">
    <location>
        <begin position="19"/>
        <end position="248"/>
    </location>
</feature>
<evidence type="ECO:0000256" key="1">
    <source>
        <dbReference type="SAM" id="SignalP"/>
    </source>
</evidence>
<reference evidence="2 3" key="1">
    <citation type="journal article" date="2014" name="BMC Genomics">
        <title>Genome sequencing of four Aureobasidium pullulans varieties: biotechnological potential, stress tolerance, and description of new species.</title>
        <authorList>
            <person name="Gostin Ar C."/>
            <person name="Ohm R.A."/>
            <person name="Kogej T."/>
            <person name="Sonjak S."/>
            <person name="Turk M."/>
            <person name="Zajc J."/>
            <person name="Zalar P."/>
            <person name="Grube M."/>
            <person name="Sun H."/>
            <person name="Han J."/>
            <person name="Sharma A."/>
            <person name="Chiniquy J."/>
            <person name="Ngan C.Y."/>
            <person name="Lipzen A."/>
            <person name="Barry K."/>
            <person name="Grigoriev I.V."/>
            <person name="Gunde-Cimerman N."/>
        </authorList>
    </citation>
    <scope>NUCLEOTIDE SEQUENCE [LARGE SCALE GENOMIC DNA]</scope>
    <source>
        <strain evidence="2 3">EXF-150</strain>
    </source>
</reference>
<dbReference type="EMBL" id="KL584985">
    <property type="protein sequence ID" value="KEQ82953.1"/>
    <property type="molecule type" value="Genomic_DNA"/>
</dbReference>